<feature type="coiled-coil region" evidence="1">
    <location>
        <begin position="52"/>
        <end position="79"/>
    </location>
</feature>
<reference evidence="2 3" key="1">
    <citation type="journal article" date="2010" name="J. Bacteriol.">
        <title>Genome sequence of Lentisphaera araneosa HTCC2155T, the type species of the order Lentisphaerales in the phylum Lentisphaerae.</title>
        <authorList>
            <person name="Thrash J.C."/>
            <person name="Cho J.C."/>
            <person name="Vergin K.L."/>
            <person name="Morris R.M."/>
            <person name="Giovannoni S.J."/>
        </authorList>
    </citation>
    <scope>NUCLEOTIDE SEQUENCE [LARGE SCALE GENOMIC DNA]</scope>
    <source>
        <strain evidence="2 3">HTCC2155</strain>
    </source>
</reference>
<evidence type="ECO:0000313" key="2">
    <source>
        <dbReference type="EMBL" id="EDM25861.1"/>
    </source>
</evidence>
<comment type="caution">
    <text evidence="2">The sequence shown here is derived from an EMBL/GenBank/DDBJ whole genome shotgun (WGS) entry which is preliminary data.</text>
</comment>
<organism evidence="2 3">
    <name type="scientific">Lentisphaera araneosa HTCC2155</name>
    <dbReference type="NCBI Taxonomy" id="313628"/>
    <lineage>
        <taxon>Bacteria</taxon>
        <taxon>Pseudomonadati</taxon>
        <taxon>Lentisphaerota</taxon>
        <taxon>Lentisphaeria</taxon>
        <taxon>Lentisphaerales</taxon>
        <taxon>Lentisphaeraceae</taxon>
        <taxon>Lentisphaera</taxon>
    </lineage>
</organism>
<accession>A6DRB4</accession>
<keyword evidence="3" id="KW-1185">Reference proteome</keyword>
<keyword evidence="1" id="KW-0175">Coiled coil</keyword>
<name>A6DRB4_9BACT</name>
<evidence type="ECO:0000256" key="1">
    <source>
        <dbReference type="SAM" id="Coils"/>
    </source>
</evidence>
<dbReference type="AlphaFoldDB" id="A6DRB4"/>
<dbReference type="EMBL" id="ABCK01000023">
    <property type="protein sequence ID" value="EDM25861.1"/>
    <property type="molecule type" value="Genomic_DNA"/>
</dbReference>
<proteinExistence type="predicted"/>
<protein>
    <submittedName>
        <fullName evidence="2">Uncharacterized protein</fullName>
    </submittedName>
</protein>
<dbReference type="STRING" id="313628.LNTAR_01602"/>
<dbReference type="Proteomes" id="UP000004947">
    <property type="component" value="Unassembled WGS sequence"/>
</dbReference>
<evidence type="ECO:0000313" key="3">
    <source>
        <dbReference type="Proteomes" id="UP000004947"/>
    </source>
</evidence>
<gene>
    <name evidence="2" type="ORF">LNTAR_01602</name>
</gene>
<sequence>MKFRITFFMEKKLQSNWKKIGLLVILGALSLEPWFLGVLNGKNDDFDTELELADLKIRNFELRKEVEELKSVKAELQTSLLYKAKQFAVIEEDLALISADVKPEEVNAVLLKELSLCRNAILALEQKQDEFREYGRKALSSLKAEKILLDEYDDKAALVDQELKIVKNTVFAAKKEGAAYVLAVNADDNVLAMSQGYAQGVIQGSDWNVTVNDRKIATIKIIEARRNSSLALITEGSAKGIIAGSKVSKK</sequence>